<dbReference type="EMBL" id="CARXXK010000001">
    <property type="protein sequence ID" value="CAI6344285.1"/>
    <property type="molecule type" value="Genomic_DNA"/>
</dbReference>
<evidence type="ECO:0000313" key="2">
    <source>
        <dbReference type="EMBL" id="CAI6344285.1"/>
    </source>
</evidence>
<organism evidence="2 3">
    <name type="scientific">Macrosiphum euphorbiae</name>
    <name type="common">potato aphid</name>
    <dbReference type="NCBI Taxonomy" id="13131"/>
    <lineage>
        <taxon>Eukaryota</taxon>
        <taxon>Metazoa</taxon>
        <taxon>Ecdysozoa</taxon>
        <taxon>Arthropoda</taxon>
        <taxon>Hexapoda</taxon>
        <taxon>Insecta</taxon>
        <taxon>Pterygota</taxon>
        <taxon>Neoptera</taxon>
        <taxon>Paraneoptera</taxon>
        <taxon>Hemiptera</taxon>
        <taxon>Sternorrhyncha</taxon>
        <taxon>Aphidomorpha</taxon>
        <taxon>Aphidoidea</taxon>
        <taxon>Aphididae</taxon>
        <taxon>Macrosiphini</taxon>
        <taxon>Macrosiphum</taxon>
    </lineage>
</organism>
<feature type="region of interest" description="Disordered" evidence="1">
    <location>
        <begin position="1"/>
        <end position="85"/>
    </location>
</feature>
<dbReference type="Proteomes" id="UP001160148">
    <property type="component" value="Unassembled WGS sequence"/>
</dbReference>
<accession>A0AAV0VL16</accession>
<dbReference type="AlphaFoldDB" id="A0AAV0VL16"/>
<protein>
    <submittedName>
        <fullName evidence="2">Uncharacterized protein</fullName>
    </submittedName>
</protein>
<sequence>MQTPRDAAIQSDPGRRQYTTTETEGKLENQQRRGAPSSTSEGEGSSVRDSRPAGYQAGPRRYEHDFPTGGHQSRVGKSRNANSGP</sequence>
<reference evidence="2 3" key="1">
    <citation type="submission" date="2023-01" db="EMBL/GenBank/DDBJ databases">
        <authorList>
            <person name="Whitehead M."/>
        </authorList>
    </citation>
    <scope>NUCLEOTIDE SEQUENCE [LARGE SCALE GENOMIC DNA]</scope>
</reference>
<name>A0AAV0VL16_9HEMI</name>
<evidence type="ECO:0000313" key="3">
    <source>
        <dbReference type="Proteomes" id="UP001160148"/>
    </source>
</evidence>
<comment type="caution">
    <text evidence="2">The sequence shown here is derived from an EMBL/GenBank/DDBJ whole genome shotgun (WGS) entry which is preliminary data.</text>
</comment>
<evidence type="ECO:0000256" key="1">
    <source>
        <dbReference type="SAM" id="MobiDB-lite"/>
    </source>
</evidence>
<gene>
    <name evidence="2" type="ORF">MEUPH1_LOCUS1439</name>
</gene>
<keyword evidence="3" id="KW-1185">Reference proteome</keyword>
<proteinExistence type="predicted"/>